<evidence type="ECO:0000313" key="1">
    <source>
        <dbReference type="EMBL" id="THG32351.1"/>
    </source>
</evidence>
<accession>A0A4S4FPY1</accession>
<comment type="caution">
    <text evidence="1">The sequence shown here is derived from an EMBL/GenBank/DDBJ whole genome shotgun (WGS) entry which is preliminary data.</text>
</comment>
<dbReference type="AlphaFoldDB" id="A0A4S4FPY1"/>
<dbReference type="RefSeq" id="WP_136426516.1">
    <property type="nucleotide sequence ID" value="NZ_SSSM01000002.1"/>
</dbReference>
<keyword evidence="2" id="KW-1185">Reference proteome</keyword>
<dbReference type="Proteomes" id="UP000309133">
    <property type="component" value="Unassembled WGS sequence"/>
</dbReference>
<evidence type="ECO:0000313" key="2">
    <source>
        <dbReference type="Proteomes" id="UP000309133"/>
    </source>
</evidence>
<dbReference type="EMBL" id="SSSM01000002">
    <property type="protein sequence ID" value="THG32351.1"/>
    <property type="molecule type" value="Genomic_DNA"/>
</dbReference>
<organism evidence="1 2">
    <name type="scientific">Naasia lichenicola</name>
    <dbReference type="NCBI Taxonomy" id="2565933"/>
    <lineage>
        <taxon>Bacteria</taxon>
        <taxon>Bacillati</taxon>
        <taxon>Actinomycetota</taxon>
        <taxon>Actinomycetes</taxon>
        <taxon>Micrococcales</taxon>
        <taxon>Microbacteriaceae</taxon>
        <taxon>Naasia</taxon>
    </lineage>
</organism>
<dbReference type="OrthoDB" id="9922531at2"/>
<protein>
    <submittedName>
        <fullName evidence="1">Uncharacterized protein</fullName>
    </submittedName>
</protein>
<gene>
    <name evidence="1" type="ORF">E6C64_04855</name>
</gene>
<name>A0A4S4FPY1_9MICO</name>
<reference evidence="1 2" key="1">
    <citation type="submission" date="2019-04" db="EMBL/GenBank/DDBJ databases">
        <authorList>
            <person name="Jiang L."/>
        </authorList>
    </citation>
    <scope>NUCLEOTIDE SEQUENCE [LARGE SCALE GENOMIC DNA]</scope>
    <source>
        <strain evidence="1 2">YIM 131853</strain>
    </source>
</reference>
<proteinExistence type="predicted"/>
<sequence length="68" mass="7959">MGEWIVEDPKTHRPLGFVHSRVNRDSGTTEYVVYPWHDESIVVRAFDGAHPTLFEATAWLRWHDDNPI</sequence>